<evidence type="ECO:0000256" key="1">
    <source>
        <dbReference type="ARBA" id="ARBA00022722"/>
    </source>
</evidence>
<evidence type="ECO:0000256" key="5">
    <source>
        <dbReference type="ARBA" id="ARBA00022806"/>
    </source>
</evidence>
<dbReference type="PANTHER" id="PTHR30591:SF1">
    <property type="entry name" value="RECBCD ENZYME SUBUNIT RECC"/>
    <property type="match status" value="1"/>
</dbReference>
<dbReference type="InterPro" id="IPR027417">
    <property type="entry name" value="P-loop_NTPase"/>
</dbReference>
<evidence type="ECO:0000259" key="11">
    <source>
        <dbReference type="Pfam" id="PF17946"/>
    </source>
</evidence>
<dbReference type="GO" id="GO:0000724">
    <property type="term" value="P:double-strand break repair via homologous recombination"/>
    <property type="evidence" value="ECO:0007669"/>
    <property type="project" value="UniProtKB-UniRule"/>
</dbReference>
<keyword evidence="7 10" id="KW-0067">ATP-binding</keyword>
<keyword evidence="13" id="KW-1185">Reference proteome</keyword>
<evidence type="ECO:0000256" key="9">
    <source>
        <dbReference type="ARBA" id="ARBA00023204"/>
    </source>
</evidence>
<reference evidence="13" key="1">
    <citation type="submission" date="2015-06" db="EMBL/GenBank/DDBJ databases">
        <authorList>
            <person name="Lim Y.L."/>
            <person name="Ee R."/>
            <person name="Yong D."/>
            <person name="How K.Y."/>
            <person name="Yin W.F."/>
            <person name="Chan K.G."/>
        </authorList>
    </citation>
    <scope>NUCLEOTIDE SEQUENCE [LARGE SCALE GENOMIC DNA]</scope>
    <source>
        <strain evidence="13">DSM 25325</strain>
    </source>
</reference>
<dbReference type="Proteomes" id="UP000036700">
    <property type="component" value="Chromosome"/>
</dbReference>
<dbReference type="InterPro" id="IPR006697">
    <property type="entry name" value="RecC"/>
</dbReference>
<proteinExistence type="inferred from homology"/>
<dbReference type="HAMAP" id="MF_01486">
    <property type="entry name" value="RecC"/>
    <property type="match status" value="1"/>
</dbReference>
<keyword evidence="9 10" id="KW-0234">DNA repair</keyword>
<keyword evidence="1 10" id="KW-0540">Nuclease</keyword>
<evidence type="ECO:0000313" key="13">
    <source>
        <dbReference type="Proteomes" id="UP000036700"/>
    </source>
</evidence>
<keyword evidence="5 10" id="KW-0347">Helicase</keyword>
<comment type="subunit">
    <text evidence="10">Heterotrimer of RecB, RecC and RecD. All subunits contribute to DNA-binding.</text>
</comment>
<evidence type="ECO:0000256" key="4">
    <source>
        <dbReference type="ARBA" id="ARBA00022801"/>
    </source>
</evidence>
<dbReference type="AlphaFoldDB" id="A0A0G3EJC1"/>
<dbReference type="InterPro" id="IPR041500">
    <property type="entry name" value="RecC_C"/>
</dbReference>
<dbReference type="PATRIC" id="fig|445709.3.peg.216"/>
<keyword evidence="8 10" id="KW-0238">DNA-binding</keyword>
<dbReference type="Gene3D" id="1.10.10.160">
    <property type="match status" value="1"/>
</dbReference>
<keyword evidence="6 10" id="KW-0269">Exonuclease</keyword>
<dbReference type="SUPFAM" id="SSF52540">
    <property type="entry name" value="P-loop containing nucleoside triphosphate hydrolases"/>
    <property type="match status" value="2"/>
</dbReference>
<dbReference type="PANTHER" id="PTHR30591">
    <property type="entry name" value="RECBCD ENZYME SUBUNIT RECC"/>
    <property type="match status" value="1"/>
</dbReference>
<evidence type="ECO:0000256" key="10">
    <source>
        <dbReference type="HAMAP-Rule" id="MF_01486"/>
    </source>
</evidence>
<comment type="similarity">
    <text evidence="10">Belongs to the RecC family.</text>
</comment>
<comment type="miscellaneous">
    <text evidence="10">In the RecBCD complex, RecB has a slow 3'-5' helicase, an exonuclease activity and loads RecA onto ssDNA, RecD has a fast 5'-3' helicase activity, while RecC stimulates the ATPase and processivity of the RecB helicase and contributes to recognition of the Chi site.</text>
</comment>
<protein>
    <recommendedName>
        <fullName evidence="10">RecBCD enzyme subunit RecC</fullName>
    </recommendedName>
    <alternativeName>
        <fullName evidence="10">Exonuclease V subunit RecC</fullName>
        <shortName evidence="10">ExoV subunit RecC</shortName>
    </alternativeName>
    <alternativeName>
        <fullName evidence="10">Helicase/nuclease RecBCD subunit RecC</fullName>
    </alternativeName>
</protein>
<dbReference type="STRING" id="445709.ABW99_00975"/>
<name>A0A0G3EJC1_9BURK</name>
<dbReference type="OrthoDB" id="9762834at2"/>
<keyword evidence="3 10" id="KW-0227">DNA damage</keyword>
<dbReference type="EMBL" id="CP011568">
    <property type="protein sequence ID" value="AKJ67015.1"/>
    <property type="molecule type" value="Genomic_DNA"/>
</dbReference>
<dbReference type="NCBIfam" id="TIGR01450">
    <property type="entry name" value="recC"/>
    <property type="match status" value="1"/>
</dbReference>
<dbReference type="KEGG" id="ptx:ABW99_00975"/>
<dbReference type="Pfam" id="PF17946">
    <property type="entry name" value="RecC_C"/>
    <property type="match status" value="1"/>
</dbReference>
<dbReference type="Gene3D" id="1.10.10.990">
    <property type="match status" value="1"/>
</dbReference>
<evidence type="ECO:0000256" key="3">
    <source>
        <dbReference type="ARBA" id="ARBA00022763"/>
    </source>
</evidence>
<dbReference type="SUPFAM" id="SSF52980">
    <property type="entry name" value="Restriction endonuclease-like"/>
    <property type="match status" value="1"/>
</dbReference>
<keyword evidence="4 10" id="KW-0378">Hydrolase</keyword>
<dbReference type="Gene3D" id="3.40.50.10930">
    <property type="match status" value="1"/>
</dbReference>
<dbReference type="GO" id="GO:0003677">
    <property type="term" value="F:DNA binding"/>
    <property type="evidence" value="ECO:0007669"/>
    <property type="project" value="UniProtKB-UniRule"/>
</dbReference>
<dbReference type="Pfam" id="PF04257">
    <property type="entry name" value="Exonuc_V_gamma"/>
    <property type="match status" value="1"/>
</dbReference>
<evidence type="ECO:0000256" key="7">
    <source>
        <dbReference type="ARBA" id="ARBA00022840"/>
    </source>
</evidence>
<sequence>MLSLFFSNRYENLAAALLRDIAAPPADPLAREVIVVPSAAVRRRLELDYAQCFGVCANVQFAYLAQWLWEQLGRALPVPQASPFAPDRLVWPIYRCLIDDGWTGDFPRLNAYLRQADPVMRYELADRLASLFDQYLTYRLPWLSQWQRGASIAPASPASSEHWGPSQFEDERWQAELWRQLLTRLEIAGEHPAQRFIEILRTLPAGRVPPGWPARVAVFALPAMPPLSMQLLKELSRLIDVRIYALNPCQEYWFEIVPAARLSYLQARGASGYHETGHPLLAEWGRQTQSHIDLLYAEMAEGALRDDAVFTPNPASTLLAALQNGILALAPQPEADRPNAGDGSLAVHACHSLARQLEVTHDQLLDWFEADSSLRPDDILIAVPDLSQAAPLIDAVFGTASPRIPYLITGLPVSRTNTVARAIRQLLGLPQRRIGAADIIEFIRTEAVAHQFQFDEAALEQIQQWLRAAGARRGWASEPLMRLARAGASSGAARTEQHHTLGDALMRLLLGYAQPDDAMPSADWLPIGGIEGGRAQALGSLAGVVDALEASARVLDQVRTPLAWRDVLLRLLETFFSADAAFADDVAEVRHAIDQLCATMHDGAPDTDLPVGVIDAALASWLDDPARGGVPSGRVTFAALPSLRALPYRVVCLLGMDDGVLPGLRRGDEFDLMHALPQRGDRQRRDDERNLFLDLLLAARERVLIAYNGRSIRDNAMLPPSAVVAELLDHLAEVLAGPGADEHGLAHRRASLVTEHPLQPFAPAYFDGASPRLFSYDAMQAETARVIIGAGAAPRDEAAFYQTPLPPPQAHPDTLELDDLLRFWRHPTRVWMRERLGVALREAEAELDDDEPFEVDAEGRRAFAERVLPRLLAGEPAPRVARIAAASHELPAGATGALWRAREMSGLQLLAVAVRDALGAGSSAHAFSLPLTLRVAAEWPHEWQWPHGLACRLQGRLAPLTPHGLVLYRYGRARASDYLDAWLRHLVLGVLVAGGELPGVAPRTHWFGNGERFTLRPVENPASQLSQLVALQHIGMTRPLPFFPRSAWELVSTGQLANAEKTWLGSQFSFGEGDQAYYRLAWRGIDTPLADPFESIARAVCEPLAEHLVAGEDPV</sequence>
<dbReference type="PIRSF" id="PIRSF000980">
    <property type="entry name" value="RecC"/>
    <property type="match status" value="1"/>
</dbReference>
<dbReference type="RefSeq" id="WP_047212534.1">
    <property type="nucleotide sequence ID" value="NZ_CP011568.3"/>
</dbReference>
<dbReference type="Gene3D" id="3.40.50.300">
    <property type="entry name" value="P-loop containing nucleotide triphosphate hydrolases"/>
    <property type="match status" value="2"/>
</dbReference>
<evidence type="ECO:0000256" key="2">
    <source>
        <dbReference type="ARBA" id="ARBA00022741"/>
    </source>
</evidence>
<evidence type="ECO:0000256" key="6">
    <source>
        <dbReference type="ARBA" id="ARBA00022839"/>
    </source>
</evidence>
<dbReference type="InterPro" id="IPR011335">
    <property type="entry name" value="Restrct_endonuc-II-like"/>
</dbReference>
<accession>A0A0G3EJC1</accession>
<dbReference type="GO" id="GO:0005524">
    <property type="term" value="F:ATP binding"/>
    <property type="evidence" value="ECO:0007669"/>
    <property type="project" value="UniProtKB-UniRule"/>
</dbReference>
<dbReference type="GO" id="GO:0003678">
    <property type="term" value="F:DNA helicase activity"/>
    <property type="evidence" value="ECO:0007669"/>
    <property type="project" value="UniProtKB-UniRule"/>
</dbReference>
<evidence type="ECO:0000313" key="12">
    <source>
        <dbReference type="EMBL" id="AKJ67015.1"/>
    </source>
</evidence>
<dbReference type="InterPro" id="IPR013986">
    <property type="entry name" value="DExx_box_DNA_helicase_dom_sf"/>
</dbReference>
<dbReference type="GO" id="GO:0009338">
    <property type="term" value="C:exodeoxyribonuclease V complex"/>
    <property type="evidence" value="ECO:0007669"/>
    <property type="project" value="InterPro"/>
</dbReference>
<organism evidence="12 13">
    <name type="scientific">Pandoraea thiooxydans</name>
    <dbReference type="NCBI Taxonomy" id="445709"/>
    <lineage>
        <taxon>Bacteria</taxon>
        <taxon>Pseudomonadati</taxon>
        <taxon>Pseudomonadota</taxon>
        <taxon>Betaproteobacteria</taxon>
        <taxon>Burkholderiales</taxon>
        <taxon>Burkholderiaceae</taxon>
        <taxon>Pandoraea</taxon>
    </lineage>
</organism>
<comment type="function">
    <text evidence="10">A helicase/nuclease that prepares dsDNA breaks (DSB) for recombinational DNA repair. Binds to DSBs and unwinds DNA via a highly rapid and processive ATP-dependent bidirectional helicase activity. Unwinds dsDNA until it encounters a Chi (crossover hotspot instigator) sequence from the 3' direction. Cuts ssDNA a few nucleotides 3' to the Chi site. The properties and activities of the enzyme are changed at Chi. The Chi-altered holoenzyme produces a long 3'-ssDNA overhang and facilitates RecA-binding to the ssDNA for homologous DNA recombination and repair. Holoenzyme degrades any linearized DNA that is unable to undergo homologous recombination. In the holoenzyme this subunit recognizes the wild-type Chi sequence, and when added to isolated RecB increases its ATP-dependent helicase processivity.</text>
</comment>
<keyword evidence="2 10" id="KW-0547">Nucleotide-binding</keyword>
<evidence type="ECO:0000256" key="8">
    <source>
        <dbReference type="ARBA" id="ARBA00023125"/>
    </source>
</evidence>
<gene>
    <name evidence="10" type="primary">recC</name>
    <name evidence="12" type="ORF">ABW99_00975</name>
</gene>
<feature type="domain" description="RecC C-terminal" evidence="11">
    <location>
        <begin position="812"/>
        <end position="1053"/>
    </location>
</feature>
<dbReference type="GO" id="GO:0008854">
    <property type="term" value="F:exodeoxyribonuclease V activity"/>
    <property type="evidence" value="ECO:0007669"/>
    <property type="project" value="InterPro"/>
</dbReference>